<dbReference type="CDD" id="cd13669">
    <property type="entry name" value="PBP2_TRAP_TM0322_like"/>
    <property type="match status" value="1"/>
</dbReference>
<dbReference type="PANTHER" id="PTHR33376">
    <property type="match status" value="1"/>
</dbReference>
<reference evidence="2" key="1">
    <citation type="submission" date="2019-08" db="EMBL/GenBank/DDBJ databases">
        <authorList>
            <person name="Kucharzyk K."/>
            <person name="Murdoch R.W."/>
            <person name="Higgins S."/>
            <person name="Loffler F."/>
        </authorList>
    </citation>
    <scope>NUCLEOTIDE SEQUENCE</scope>
</reference>
<gene>
    <name evidence="2" type="primary">siaP_5</name>
    <name evidence="2" type="ORF">SDC9_70900</name>
</gene>
<dbReference type="GO" id="GO:0055085">
    <property type="term" value="P:transmembrane transport"/>
    <property type="evidence" value="ECO:0007669"/>
    <property type="project" value="InterPro"/>
</dbReference>
<sequence>MRNKRLAVVAIVVMLAMFAGSVFAQGGAEKGDKVYTLKLSTQLNETTPMVEGFKQLAESVKARSNGRLVVEVYPSAQLGSDEDVIEQALQGVNVAVLTDGGRMGNYVKDIAIIGMAYFADNYDDVLKVTQSAKFAEWEKELVDKNGIRILSFNWYDGGRHFFTNKVVNTPADLKGQRIRTPGAPAWAESVTALGGTPVAMPWGETYSAVQSKAVDGCEVQLTSALGSRIYEVLKYMVRTEHFQLINGLIVGEKWFQTLPQDLQTILLEETKAAGEKNARYVESKIAEIEKQLVGYGITIIEPDVQSFVKASDAAYAKLGFTELRKEIYKQIGK</sequence>
<keyword evidence="1" id="KW-0732">Signal</keyword>
<dbReference type="EMBL" id="VSSQ01004258">
    <property type="protein sequence ID" value="MPM24418.1"/>
    <property type="molecule type" value="Genomic_DNA"/>
</dbReference>
<dbReference type="AlphaFoldDB" id="A0A644Y924"/>
<dbReference type="PANTHER" id="PTHR33376:SF3">
    <property type="entry name" value="C4-DICARBOXYLATE-BINDING PROTEIN"/>
    <property type="match status" value="1"/>
</dbReference>
<dbReference type="NCBIfam" id="NF037995">
    <property type="entry name" value="TRAP_S1"/>
    <property type="match status" value="1"/>
</dbReference>
<dbReference type="InterPro" id="IPR018389">
    <property type="entry name" value="DctP_fam"/>
</dbReference>
<protein>
    <submittedName>
        <fullName evidence="2">Sialic acid-binding periplasmic protein SiaP</fullName>
    </submittedName>
</protein>
<dbReference type="InterPro" id="IPR038404">
    <property type="entry name" value="TRAP_DctP_sf"/>
</dbReference>
<dbReference type="Gene3D" id="3.40.190.170">
    <property type="entry name" value="Bacterial extracellular solute-binding protein, family 7"/>
    <property type="match status" value="1"/>
</dbReference>
<evidence type="ECO:0000313" key="2">
    <source>
        <dbReference type="EMBL" id="MPM24418.1"/>
    </source>
</evidence>
<proteinExistence type="predicted"/>
<organism evidence="2">
    <name type="scientific">bioreactor metagenome</name>
    <dbReference type="NCBI Taxonomy" id="1076179"/>
    <lineage>
        <taxon>unclassified sequences</taxon>
        <taxon>metagenomes</taxon>
        <taxon>ecological metagenomes</taxon>
    </lineage>
</organism>
<dbReference type="Pfam" id="PF03480">
    <property type="entry name" value="DctP"/>
    <property type="match status" value="1"/>
</dbReference>
<evidence type="ECO:0000256" key="1">
    <source>
        <dbReference type="ARBA" id="ARBA00022729"/>
    </source>
</evidence>
<name>A0A644Y924_9ZZZZ</name>
<accession>A0A644Y924</accession>
<comment type="caution">
    <text evidence="2">The sequence shown here is derived from an EMBL/GenBank/DDBJ whole genome shotgun (WGS) entry which is preliminary data.</text>
</comment>